<dbReference type="EMBL" id="APLQ01000010">
    <property type="protein sequence ID" value="ENO16834.1"/>
    <property type="molecule type" value="Genomic_DNA"/>
</dbReference>
<proteinExistence type="predicted"/>
<gene>
    <name evidence="1" type="ORF">J057_03980</name>
</gene>
<dbReference type="Proteomes" id="UP000013165">
    <property type="component" value="Unassembled WGS sequence"/>
</dbReference>
<evidence type="ECO:0000313" key="2">
    <source>
        <dbReference type="Proteomes" id="UP000013165"/>
    </source>
</evidence>
<reference evidence="1 2" key="1">
    <citation type="journal article" date="2013" name="Genome Announc.">
        <title>Genome Sequence of the Polycyclic Aromatic Hydrocarbon-Degrading Bacterium Strain Marinobacter nanhaiticus D15-8WT.</title>
        <authorList>
            <person name="Cui Z."/>
            <person name="Gao W."/>
            <person name="Li Q."/>
            <person name="Xu G."/>
            <person name="Zheng L."/>
        </authorList>
    </citation>
    <scope>NUCLEOTIDE SEQUENCE [LARGE SCALE GENOMIC DNA]</scope>
    <source>
        <strain evidence="1 2">D15-8W</strain>
    </source>
</reference>
<accession>N6W997</accession>
<dbReference type="OrthoDB" id="6370030at2"/>
<dbReference type="AlphaFoldDB" id="N6W997"/>
<dbReference type="STRING" id="626887.J057_03980"/>
<protein>
    <submittedName>
        <fullName evidence="1">Uncharacterized protein</fullName>
    </submittedName>
</protein>
<comment type="caution">
    <text evidence="1">The sequence shown here is derived from an EMBL/GenBank/DDBJ whole genome shotgun (WGS) entry which is preliminary data.</text>
</comment>
<dbReference type="PATRIC" id="fig|626887.3.peg.783"/>
<dbReference type="HOGENOM" id="CLU_2554268_0_0_6"/>
<organism evidence="1 2">
    <name type="scientific">Marinobacter nanhaiticus D15-8W</name>
    <dbReference type="NCBI Taxonomy" id="626887"/>
    <lineage>
        <taxon>Bacteria</taxon>
        <taxon>Pseudomonadati</taxon>
        <taxon>Pseudomonadota</taxon>
        <taxon>Gammaproteobacteria</taxon>
        <taxon>Pseudomonadales</taxon>
        <taxon>Marinobacteraceae</taxon>
        <taxon>Marinobacter</taxon>
    </lineage>
</organism>
<keyword evidence="2" id="KW-1185">Reference proteome</keyword>
<name>N6W997_9GAMM</name>
<dbReference type="RefSeq" id="WP_004583344.1">
    <property type="nucleotide sequence ID" value="NZ_AP028878.1"/>
</dbReference>
<evidence type="ECO:0000313" key="1">
    <source>
        <dbReference type="EMBL" id="ENO16834.1"/>
    </source>
</evidence>
<sequence>MSIQERYNAQLADNRVIPTFLCGHCSSTIPKARIFRNDGENRHDMACHTIGLCSADDCGAVNCLDDAMRKLEQLEKEQQAAG</sequence>